<dbReference type="PROSITE" id="PS50932">
    <property type="entry name" value="HTH_LACI_2"/>
    <property type="match status" value="1"/>
</dbReference>
<dbReference type="GO" id="GO:0003700">
    <property type="term" value="F:DNA-binding transcription factor activity"/>
    <property type="evidence" value="ECO:0007669"/>
    <property type="project" value="TreeGrafter"/>
</dbReference>
<organism evidence="5 6">
    <name type="scientific">Tessaracoccus aquimaris</name>
    <dbReference type="NCBI Taxonomy" id="1332264"/>
    <lineage>
        <taxon>Bacteria</taxon>
        <taxon>Bacillati</taxon>
        <taxon>Actinomycetota</taxon>
        <taxon>Actinomycetes</taxon>
        <taxon>Propionibacteriales</taxon>
        <taxon>Propionibacteriaceae</taxon>
        <taxon>Tessaracoccus</taxon>
    </lineage>
</organism>
<dbReference type="STRING" id="1332264.BW730_04415"/>
<evidence type="ECO:0000259" key="4">
    <source>
        <dbReference type="PROSITE" id="PS50932"/>
    </source>
</evidence>
<reference evidence="6" key="1">
    <citation type="submission" date="2017-02" db="EMBL/GenBank/DDBJ databases">
        <title>Tessaracoccus aquaemaris sp. nov., isolated from the intestine of a Korean rockfish, Sebastes schlegelii, in a marine aquaculture pond.</title>
        <authorList>
            <person name="Tak E.J."/>
            <person name="Bae J.-W."/>
        </authorList>
    </citation>
    <scope>NUCLEOTIDE SEQUENCE [LARGE SCALE GENOMIC DNA]</scope>
    <source>
        <strain evidence="6">NSG39</strain>
    </source>
</reference>
<evidence type="ECO:0000313" key="6">
    <source>
        <dbReference type="Proteomes" id="UP000188145"/>
    </source>
</evidence>
<dbReference type="InterPro" id="IPR000843">
    <property type="entry name" value="HTH_LacI"/>
</dbReference>
<dbReference type="EMBL" id="CP019606">
    <property type="protein sequence ID" value="AQP46879.1"/>
    <property type="molecule type" value="Genomic_DNA"/>
</dbReference>
<name>A0A1Q2CLA8_9ACTN</name>
<dbReference type="Gene3D" id="1.10.260.40">
    <property type="entry name" value="lambda repressor-like DNA-binding domains"/>
    <property type="match status" value="1"/>
</dbReference>
<dbReference type="OrthoDB" id="189006at2"/>
<evidence type="ECO:0000256" key="2">
    <source>
        <dbReference type="ARBA" id="ARBA00023125"/>
    </source>
</evidence>
<dbReference type="Pfam" id="PF00356">
    <property type="entry name" value="LacI"/>
    <property type="match status" value="1"/>
</dbReference>
<dbReference type="PANTHER" id="PTHR30146">
    <property type="entry name" value="LACI-RELATED TRANSCRIPTIONAL REPRESSOR"/>
    <property type="match status" value="1"/>
</dbReference>
<dbReference type="InterPro" id="IPR028082">
    <property type="entry name" value="Peripla_BP_I"/>
</dbReference>
<dbReference type="Proteomes" id="UP000188145">
    <property type="component" value="Chromosome"/>
</dbReference>
<keyword evidence="6" id="KW-1185">Reference proteome</keyword>
<dbReference type="GO" id="GO:0000976">
    <property type="term" value="F:transcription cis-regulatory region binding"/>
    <property type="evidence" value="ECO:0007669"/>
    <property type="project" value="TreeGrafter"/>
</dbReference>
<evidence type="ECO:0000256" key="1">
    <source>
        <dbReference type="ARBA" id="ARBA00023015"/>
    </source>
</evidence>
<dbReference type="Pfam" id="PF13377">
    <property type="entry name" value="Peripla_BP_3"/>
    <property type="match status" value="1"/>
</dbReference>
<dbReference type="CDD" id="cd06267">
    <property type="entry name" value="PBP1_LacI_sugar_binding-like"/>
    <property type="match status" value="1"/>
</dbReference>
<evidence type="ECO:0000313" key="5">
    <source>
        <dbReference type="EMBL" id="AQP46879.1"/>
    </source>
</evidence>
<keyword evidence="3" id="KW-0804">Transcription</keyword>
<feature type="domain" description="HTH lacI-type" evidence="4">
    <location>
        <begin position="1"/>
        <end position="53"/>
    </location>
</feature>
<dbReference type="CDD" id="cd01392">
    <property type="entry name" value="HTH_LacI"/>
    <property type="match status" value="1"/>
</dbReference>
<dbReference type="SUPFAM" id="SSF53822">
    <property type="entry name" value="Periplasmic binding protein-like I"/>
    <property type="match status" value="1"/>
</dbReference>
<sequence>MQDVARLAGVSVKTVSNVINDYPHISPTTRSKVEKAIGQLGYEPNLTARNLRRGRTGLIGLALPELKLPYFAELADSVIVAAEKRGLRVLIEQTNSERAREIDVLHGSVRHLLDGLIFSPLALGQEDVRQLRVDYPLVVLGERVFDHGNDHVTMSNVEAARAATTHLIDLGRTRIALIGSHAGEVVGSAALRERGYVEAMIRAGLALDRDLIRETGLWHRETGADAMRELISSGVAFDAVFAMNDAMAIGCLHALHEAGLRIPEDVAVIGFDDIEDAAFTSPTLSTISPGRQQIADESVELLHRRIEAKVKGGGEPEQFVRIDADFELIARESTLGRGQRPA</sequence>
<dbReference type="KEGG" id="tes:BW730_04415"/>
<dbReference type="Gene3D" id="3.40.50.2300">
    <property type="match status" value="2"/>
</dbReference>
<dbReference type="AlphaFoldDB" id="A0A1Q2CLA8"/>
<dbReference type="SMART" id="SM00354">
    <property type="entry name" value="HTH_LACI"/>
    <property type="match status" value="1"/>
</dbReference>
<evidence type="ECO:0000256" key="3">
    <source>
        <dbReference type="ARBA" id="ARBA00023163"/>
    </source>
</evidence>
<proteinExistence type="predicted"/>
<keyword evidence="1" id="KW-0805">Transcription regulation</keyword>
<protein>
    <submittedName>
        <fullName evidence="5">LacI family transcriptional regulator</fullName>
    </submittedName>
</protein>
<dbReference type="InterPro" id="IPR046335">
    <property type="entry name" value="LacI/GalR-like_sensor"/>
</dbReference>
<gene>
    <name evidence="5" type="ORF">BW730_04415</name>
</gene>
<dbReference type="InterPro" id="IPR010982">
    <property type="entry name" value="Lambda_DNA-bd_dom_sf"/>
</dbReference>
<dbReference type="PANTHER" id="PTHR30146:SF109">
    <property type="entry name" value="HTH-TYPE TRANSCRIPTIONAL REGULATOR GALS"/>
    <property type="match status" value="1"/>
</dbReference>
<dbReference type="SUPFAM" id="SSF47413">
    <property type="entry name" value="lambda repressor-like DNA-binding domains"/>
    <property type="match status" value="1"/>
</dbReference>
<accession>A0A1Q2CLA8</accession>
<keyword evidence="2" id="KW-0238">DNA-binding</keyword>
<dbReference type="PROSITE" id="PS00356">
    <property type="entry name" value="HTH_LACI_1"/>
    <property type="match status" value="1"/>
</dbReference>